<dbReference type="PROSITE" id="PS50600">
    <property type="entry name" value="ULP_PROTEASE"/>
    <property type="match status" value="1"/>
</dbReference>
<sequence>MPLHKPPQPTPMSGRSSGSAGFHPFGGRVSRHFGDSVSLTFIHQQEYHHSAFHPSNLHMSPPYMTTTTMQRQCINRDPLPHIDISLMGDMSQLSPDDAYLSYYDVRLTRDDVDSIKGAWLTDNAICFWEEYLEREKLVHYPKANIVLLRPSMSFMLQKTQNPLDIKSALPDFTKTTHVFLPINDARRVDMAEGGSHWSLLLVSVIDGVAFHYDSLDPSNYYEAELTARKISQLLGKPLRFINLEDSPQQHNGMDCGVYVCLLMQHLLISKLLKAHAHDKISMSMRGKEVDARGGRKEIMRVIEARRKEGERRRSRSYSPYSGNSKSPPRIGEEYREEL</sequence>
<dbReference type="Pfam" id="PF02902">
    <property type="entry name" value="Peptidase_C48"/>
    <property type="match status" value="1"/>
</dbReference>
<dbReference type="STRING" id="113226.A0A139I1R7"/>
<feature type="region of interest" description="Disordered" evidence="5">
    <location>
        <begin position="301"/>
        <end position="338"/>
    </location>
</feature>
<dbReference type="EMBL" id="LFZO01000430">
    <property type="protein sequence ID" value="KXT08563.1"/>
    <property type="molecule type" value="Genomic_DNA"/>
</dbReference>
<accession>A0A139I1R7</accession>
<dbReference type="AlphaFoldDB" id="A0A139I1R7"/>
<keyword evidence="3" id="KW-0378">Hydrolase</keyword>
<evidence type="ECO:0000256" key="4">
    <source>
        <dbReference type="ARBA" id="ARBA00022807"/>
    </source>
</evidence>
<name>A0A139I1R7_9PEZI</name>
<dbReference type="GO" id="GO:0006508">
    <property type="term" value="P:proteolysis"/>
    <property type="evidence" value="ECO:0007669"/>
    <property type="project" value="UniProtKB-KW"/>
</dbReference>
<comment type="caution">
    <text evidence="7">The sequence shown here is derived from an EMBL/GenBank/DDBJ whole genome shotgun (WGS) entry which is preliminary data.</text>
</comment>
<dbReference type="SUPFAM" id="SSF54001">
    <property type="entry name" value="Cysteine proteinases"/>
    <property type="match status" value="1"/>
</dbReference>
<comment type="similarity">
    <text evidence="1">Belongs to the peptidase C48 family.</text>
</comment>
<evidence type="ECO:0000313" key="7">
    <source>
        <dbReference type="EMBL" id="KXT08563.1"/>
    </source>
</evidence>
<dbReference type="PANTHER" id="PTHR46468:SF1">
    <property type="entry name" value="SENTRIN-SPECIFIC PROTEASE 8"/>
    <property type="match status" value="1"/>
</dbReference>
<dbReference type="GO" id="GO:0008234">
    <property type="term" value="F:cysteine-type peptidase activity"/>
    <property type="evidence" value="ECO:0007669"/>
    <property type="project" value="UniProtKB-KW"/>
</dbReference>
<dbReference type="GO" id="GO:0000338">
    <property type="term" value="P:protein deneddylation"/>
    <property type="evidence" value="ECO:0007669"/>
    <property type="project" value="UniProtKB-ARBA"/>
</dbReference>
<dbReference type="Proteomes" id="UP000073492">
    <property type="component" value="Unassembled WGS sequence"/>
</dbReference>
<keyword evidence="4" id="KW-0788">Thiol protease</keyword>
<dbReference type="InterPro" id="IPR003653">
    <property type="entry name" value="Peptidase_C48_C"/>
</dbReference>
<feature type="compositionally biased region" description="Basic and acidic residues" evidence="5">
    <location>
        <begin position="301"/>
        <end position="311"/>
    </location>
</feature>
<evidence type="ECO:0000256" key="5">
    <source>
        <dbReference type="SAM" id="MobiDB-lite"/>
    </source>
</evidence>
<evidence type="ECO:0000313" key="8">
    <source>
        <dbReference type="Proteomes" id="UP000073492"/>
    </source>
</evidence>
<keyword evidence="8" id="KW-1185">Reference proteome</keyword>
<dbReference type="OrthoDB" id="5065855at2759"/>
<evidence type="ECO:0000256" key="1">
    <source>
        <dbReference type="ARBA" id="ARBA00005234"/>
    </source>
</evidence>
<feature type="region of interest" description="Disordered" evidence="5">
    <location>
        <begin position="1"/>
        <end position="21"/>
    </location>
</feature>
<gene>
    <name evidence="7" type="ORF">AC579_8308</name>
</gene>
<dbReference type="InterPro" id="IPR038765">
    <property type="entry name" value="Papain-like_cys_pep_sf"/>
</dbReference>
<dbReference type="InterPro" id="IPR044613">
    <property type="entry name" value="Nep1/2-like"/>
</dbReference>
<evidence type="ECO:0000256" key="3">
    <source>
        <dbReference type="ARBA" id="ARBA00022801"/>
    </source>
</evidence>
<dbReference type="GO" id="GO:0019784">
    <property type="term" value="F:deNEDDylase activity"/>
    <property type="evidence" value="ECO:0007669"/>
    <property type="project" value="InterPro"/>
</dbReference>
<feature type="compositionally biased region" description="Pro residues" evidence="5">
    <location>
        <begin position="1"/>
        <end position="10"/>
    </location>
</feature>
<protein>
    <recommendedName>
        <fullName evidence="6">Ubiquitin-like protease family profile domain-containing protein</fullName>
    </recommendedName>
</protein>
<organism evidence="7 8">
    <name type="scientific">Pseudocercospora musae</name>
    <dbReference type="NCBI Taxonomy" id="113226"/>
    <lineage>
        <taxon>Eukaryota</taxon>
        <taxon>Fungi</taxon>
        <taxon>Dikarya</taxon>
        <taxon>Ascomycota</taxon>
        <taxon>Pezizomycotina</taxon>
        <taxon>Dothideomycetes</taxon>
        <taxon>Dothideomycetidae</taxon>
        <taxon>Mycosphaerellales</taxon>
        <taxon>Mycosphaerellaceae</taxon>
        <taxon>Pseudocercospora</taxon>
    </lineage>
</organism>
<evidence type="ECO:0000259" key="6">
    <source>
        <dbReference type="PROSITE" id="PS50600"/>
    </source>
</evidence>
<feature type="compositionally biased region" description="Low complexity" evidence="5">
    <location>
        <begin position="316"/>
        <end position="327"/>
    </location>
</feature>
<evidence type="ECO:0000256" key="2">
    <source>
        <dbReference type="ARBA" id="ARBA00022670"/>
    </source>
</evidence>
<feature type="domain" description="Ubiquitin-like protease family profile" evidence="6">
    <location>
        <begin position="98"/>
        <end position="266"/>
    </location>
</feature>
<proteinExistence type="inferred from homology"/>
<keyword evidence="2" id="KW-0645">Protease</keyword>
<dbReference type="Gene3D" id="3.40.395.10">
    <property type="entry name" value="Adenoviral Proteinase, Chain A"/>
    <property type="match status" value="1"/>
</dbReference>
<reference evidence="7 8" key="1">
    <citation type="submission" date="2015-07" db="EMBL/GenBank/DDBJ databases">
        <title>Comparative genomics of the Sigatoka disease complex on banana suggests a link between parallel evolutionary changes in Pseudocercospora fijiensis and Pseudocercospora eumusae and increased virulence on the banana host.</title>
        <authorList>
            <person name="Chang T.-C."/>
            <person name="Salvucci A."/>
            <person name="Crous P.W."/>
            <person name="Stergiopoulos I."/>
        </authorList>
    </citation>
    <scope>NUCLEOTIDE SEQUENCE [LARGE SCALE GENOMIC DNA]</scope>
    <source>
        <strain evidence="7 8">CBS 116634</strain>
    </source>
</reference>
<dbReference type="PANTHER" id="PTHR46468">
    <property type="entry name" value="SENTRIN-SPECIFIC PROTEASE 8"/>
    <property type="match status" value="1"/>
</dbReference>
<dbReference type="FunFam" id="3.40.395.10:FF:000008">
    <property type="entry name" value="Ulp1 protease family protein"/>
    <property type="match status" value="1"/>
</dbReference>